<comment type="caution">
    <text evidence="1">The sequence shown here is derived from an EMBL/GenBank/DDBJ whole genome shotgun (WGS) entry which is preliminary data.</text>
</comment>
<dbReference type="EMBL" id="AMWG01000094">
    <property type="protein sequence ID" value="ELP32691.1"/>
    <property type="molecule type" value="Genomic_DNA"/>
</dbReference>
<dbReference type="AlphaFoldDB" id="L7CHZ2"/>
<protein>
    <submittedName>
        <fullName evidence="1">Uncharacterized protein</fullName>
    </submittedName>
</protein>
<accession>L7CHZ2</accession>
<name>L7CHZ2_RHOBT</name>
<gene>
    <name evidence="1" type="ORF">RBSWK_03379</name>
</gene>
<proteinExistence type="predicted"/>
<organism evidence="1 2">
    <name type="scientific">Rhodopirellula baltica SWK14</name>
    <dbReference type="NCBI Taxonomy" id="993516"/>
    <lineage>
        <taxon>Bacteria</taxon>
        <taxon>Pseudomonadati</taxon>
        <taxon>Planctomycetota</taxon>
        <taxon>Planctomycetia</taxon>
        <taxon>Pirellulales</taxon>
        <taxon>Pirellulaceae</taxon>
        <taxon>Rhodopirellula</taxon>
    </lineage>
</organism>
<reference evidence="1 2" key="1">
    <citation type="journal article" date="2013" name="Mar. Genomics">
        <title>Expression of sulfatases in Rhodopirellula baltica and the diversity of sulfatases in the genus Rhodopirellula.</title>
        <authorList>
            <person name="Wegner C.E."/>
            <person name="Richter-Heitmann T."/>
            <person name="Klindworth A."/>
            <person name="Klockow C."/>
            <person name="Richter M."/>
            <person name="Achstetter T."/>
            <person name="Glockner F.O."/>
            <person name="Harder J."/>
        </authorList>
    </citation>
    <scope>NUCLEOTIDE SEQUENCE [LARGE SCALE GENOMIC DNA]</scope>
    <source>
        <strain evidence="1 2">SWK14</strain>
    </source>
</reference>
<sequence>MKLQQSIGLSTVYPREEDFSLDLANHLSALGVGSFEDFETESSVGTRRADIVATGDTGTLVVENQFGRADWDHWGRLEAYARLKEASVAVLVAESFEELMIVTCNLRNEDSETDWHLIQAEVNSHHELSFHQVAFPAIDIQVERKNVEYSEFWAPIRDSGLFAGKPVPLRDEGWIGKSVRGIGLNLRLNKHNCSVLLYFSGDERLGRRLAVQELFAGTDLDFELHESPKFANLIFPVLDKGRQDHEDWPLIRQQLTETGERIYRMIESSDV</sequence>
<evidence type="ECO:0000313" key="2">
    <source>
        <dbReference type="Proteomes" id="UP000010959"/>
    </source>
</evidence>
<evidence type="ECO:0000313" key="1">
    <source>
        <dbReference type="EMBL" id="ELP32691.1"/>
    </source>
</evidence>
<dbReference type="Proteomes" id="UP000010959">
    <property type="component" value="Unassembled WGS sequence"/>
</dbReference>
<dbReference type="RefSeq" id="WP_007338306.1">
    <property type="nucleotide sequence ID" value="NZ_AMWG01000094.1"/>
</dbReference>
<dbReference type="PATRIC" id="fig|993516.3.peg.3602"/>